<name>A0A521DLM5_9EURY</name>
<reference evidence="1 2" key="1">
    <citation type="submission" date="2017-05" db="EMBL/GenBank/DDBJ databases">
        <authorList>
            <person name="Varghese N."/>
            <person name="Submissions S."/>
        </authorList>
    </citation>
    <scope>NUCLEOTIDE SEQUENCE [LARGE SCALE GENOMIC DNA]</scope>
    <source>
        <strain evidence="1 2">DSM 19504</strain>
    </source>
</reference>
<dbReference type="EMBL" id="FXTD01000007">
    <property type="protein sequence ID" value="SMO72623.1"/>
    <property type="molecule type" value="Genomic_DNA"/>
</dbReference>
<dbReference type="AlphaFoldDB" id="A0A521DLM5"/>
<keyword evidence="2" id="KW-1185">Reference proteome</keyword>
<dbReference type="Proteomes" id="UP000319712">
    <property type="component" value="Unassembled WGS sequence"/>
</dbReference>
<evidence type="ECO:0000313" key="1">
    <source>
        <dbReference type="EMBL" id="SMO72623.1"/>
    </source>
</evidence>
<organism evidence="1 2">
    <name type="scientific">Halorubrum cibi</name>
    <dbReference type="NCBI Taxonomy" id="413815"/>
    <lineage>
        <taxon>Archaea</taxon>
        <taxon>Methanobacteriati</taxon>
        <taxon>Methanobacteriota</taxon>
        <taxon>Stenosarchaea group</taxon>
        <taxon>Halobacteria</taxon>
        <taxon>Halobacteriales</taxon>
        <taxon>Haloferacaceae</taxon>
        <taxon>Halorubrum</taxon>
    </lineage>
</organism>
<evidence type="ECO:0000313" key="2">
    <source>
        <dbReference type="Proteomes" id="UP000319712"/>
    </source>
</evidence>
<protein>
    <submittedName>
        <fullName evidence="1">Uncharacterized protein</fullName>
    </submittedName>
</protein>
<gene>
    <name evidence="1" type="ORF">SAMN06264867_107103</name>
</gene>
<sequence length="118" mass="13190">MVNTQLSSIGCFRREFIRRIGFQQSRFRLLVVTDALDNFREGDILAYVGNLDSNTLGLFSVGNNNDESALNTSDTIALVANIFDFDGALFALLDRGRLWRLLWLWGSVSGVCLVGRGR</sequence>
<proteinExistence type="predicted"/>
<accession>A0A521DLM5</accession>